<dbReference type="Pfam" id="PF00067">
    <property type="entry name" value="p450"/>
    <property type="match status" value="1"/>
</dbReference>
<comment type="similarity">
    <text evidence="1">Belongs to the cytochrome P450 family.</text>
</comment>
<dbReference type="PANTHER" id="PTHR24291:SF149">
    <property type="entry name" value="CYTOCHROME P450 4B1"/>
    <property type="match status" value="1"/>
</dbReference>
<dbReference type="GeneTree" id="ENSGT00940000161441"/>
<keyword evidence="2" id="KW-0472">Membrane</keyword>
<dbReference type="Ensembl" id="ENSGGOT00000061216.1">
    <property type="protein sequence ID" value="ENSGGOP00000043842.1"/>
    <property type="gene ID" value="ENSGGOG00000016855.3"/>
</dbReference>
<dbReference type="InterPro" id="IPR036396">
    <property type="entry name" value="Cyt_P450_sf"/>
</dbReference>
<dbReference type="GO" id="GO:0005506">
    <property type="term" value="F:iron ion binding"/>
    <property type="evidence" value="ECO:0007669"/>
    <property type="project" value="InterPro"/>
</dbReference>
<proteinExistence type="inferred from homology"/>
<sequence length="295" mass="34094">MVPSFLSLSFSSLGLWASGLILVLGFLKLIRLLLRRQMLAKAMDNFPGPPTHWLFGNALEIQETGSLDKVVSWAHQFPYAHPLWFGQFIGFLNIYEPDYAKAVYSRGDPKAPDVYDFFLQWIGRGLLVLEGPKWLQHRKLLTPGFHYDVLKPYVAVFTESTRIMLDKWEEKAREGKSFDIFCDVGHMALNTLMKCTFGRGDTGLGHRDSSYYLAVSDLTLLMQQHLVSFQYHNDFILWLTPHGRRFLRACQVAHDHTDQVIRERKAALQDEKVRKKIQNQRHLDFLDILLGARGR</sequence>
<feature type="transmembrane region" description="Helical" evidence="2">
    <location>
        <begin position="13"/>
        <end position="34"/>
    </location>
</feature>
<dbReference type="InterPro" id="IPR001128">
    <property type="entry name" value="Cyt_P450"/>
</dbReference>
<dbReference type="GO" id="GO:0016705">
    <property type="term" value="F:oxidoreductase activity, acting on paired donors, with incorporation or reduction of molecular oxygen"/>
    <property type="evidence" value="ECO:0007669"/>
    <property type="project" value="InterPro"/>
</dbReference>
<dbReference type="InterPro" id="IPR050196">
    <property type="entry name" value="Cytochrome_P450_Monoox"/>
</dbReference>
<organism evidence="3 4">
    <name type="scientific">Gorilla gorilla gorilla</name>
    <name type="common">Western lowland gorilla</name>
    <dbReference type="NCBI Taxonomy" id="9595"/>
    <lineage>
        <taxon>Eukaryota</taxon>
        <taxon>Metazoa</taxon>
        <taxon>Chordata</taxon>
        <taxon>Craniata</taxon>
        <taxon>Vertebrata</taxon>
        <taxon>Euteleostomi</taxon>
        <taxon>Mammalia</taxon>
        <taxon>Eutheria</taxon>
        <taxon>Euarchontoglires</taxon>
        <taxon>Primates</taxon>
        <taxon>Haplorrhini</taxon>
        <taxon>Catarrhini</taxon>
        <taxon>Hominidae</taxon>
        <taxon>Gorilla</taxon>
    </lineage>
</organism>
<dbReference type="SUPFAM" id="SSF48264">
    <property type="entry name" value="Cytochrome P450"/>
    <property type="match status" value="1"/>
</dbReference>
<dbReference type="PANTHER" id="PTHR24291">
    <property type="entry name" value="CYTOCHROME P450 FAMILY 4"/>
    <property type="match status" value="1"/>
</dbReference>
<gene>
    <name evidence="3" type="primary">LOC101139245</name>
</gene>
<keyword evidence="4" id="KW-1185">Reference proteome</keyword>
<dbReference type="GO" id="GO:0004497">
    <property type="term" value="F:monooxygenase activity"/>
    <property type="evidence" value="ECO:0007669"/>
    <property type="project" value="InterPro"/>
</dbReference>
<evidence type="ECO:0000256" key="1">
    <source>
        <dbReference type="ARBA" id="ARBA00010617"/>
    </source>
</evidence>
<dbReference type="Proteomes" id="UP000001519">
    <property type="component" value="Chromosome 1"/>
</dbReference>
<dbReference type="GO" id="GO:0020037">
    <property type="term" value="F:heme binding"/>
    <property type="evidence" value="ECO:0007669"/>
    <property type="project" value="InterPro"/>
</dbReference>
<reference evidence="3" key="3">
    <citation type="submission" date="2025-08" db="UniProtKB">
        <authorList>
            <consortium name="Ensembl"/>
        </authorList>
    </citation>
    <scope>IDENTIFICATION</scope>
</reference>
<reference evidence="3 4" key="2">
    <citation type="journal article" date="2012" name="Nature">
        <title>Insights into hominid evolution from the gorilla genome sequence.</title>
        <authorList>
            <person name="Scally A."/>
            <person name="Dutheil J.Y."/>
            <person name="Hillier L.W."/>
            <person name="Jordan G.E."/>
            <person name="Goodhead I."/>
            <person name="Herrero J."/>
            <person name="Hobolth A."/>
            <person name="Lappalainen T."/>
            <person name="Mailund T."/>
            <person name="Marques-Bonet T."/>
            <person name="McCarthy S."/>
            <person name="Montgomery S.H."/>
            <person name="Schwalie P.C."/>
            <person name="Tang Y.A."/>
            <person name="Ward M.C."/>
            <person name="Xue Y."/>
            <person name="Yngvadottir B."/>
            <person name="Alkan C."/>
            <person name="Andersen L.N."/>
            <person name="Ayub Q."/>
            <person name="Ball E.V."/>
            <person name="Beal K."/>
            <person name="Bradley B.J."/>
            <person name="Chen Y."/>
            <person name="Clee C.M."/>
            <person name="Fitzgerald S."/>
            <person name="Graves T.A."/>
            <person name="Gu Y."/>
            <person name="Heath P."/>
            <person name="Heger A."/>
            <person name="Karakoc E."/>
            <person name="Kolb-Kokocinski A."/>
            <person name="Laird G.K."/>
            <person name="Lunter G."/>
            <person name="Meader S."/>
            <person name="Mort M."/>
            <person name="Mullikin J.C."/>
            <person name="Munch K."/>
            <person name="O'Connor T.D."/>
            <person name="Phillips A.D."/>
            <person name="Prado-Martinez J."/>
            <person name="Rogers A.S."/>
            <person name="Sajjadian S."/>
            <person name="Schmidt D."/>
            <person name="Shaw K."/>
            <person name="Simpson J.T."/>
            <person name="Stenson P.D."/>
            <person name="Turner D.J."/>
            <person name="Vigilant L."/>
            <person name="Vilella A.J."/>
            <person name="Whitener W."/>
            <person name="Zhu B."/>
            <person name="Cooper D.N."/>
            <person name="de Jong P."/>
            <person name="Dermitzakis E.T."/>
            <person name="Eichler E.E."/>
            <person name="Flicek P."/>
            <person name="Goldman N."/>
            <person name="Mundy N.I."/>
            <person name="Ning Z."/>
            <person name="Odom D.T."/>
            <person name="Ponting C.P."/>
            <person name="Quail M.A."/>
            <person name="Ryder O.A."/>
            <person name="Searle S.M."/>
            <person name="Warren W.C."/>
            <person name="Wilson R.K."/>
            <person name="Schierup M.H."/>
            <person name="Rogers J."/>
            <person name="Tyler-Smith C."/>
            <person name="Durbin R."/>
        </authorList>
    </citation>
    <scope>NUCLEOTIDE SEQUENCE [LARGE SCALE GENOMIC DNA]</scope>
</reference>
<dbReference type="Gene3D" id="1.10.630.10">
    <property type="entry name" value="Cytochrome P450"/>
    <property type="match status" value="1"/>
</dbReference>
<evidence type="ECO:0000313" key="3">
    <source>
        <dbReference type="Ensembl" id="ENSGGOP00000043842.1"/>
    </source>
</evidence>
<evidence type="ECO:0000256" key="2">
    <source>
        <dbReference type="SAM" id="Phobius"/>
    </source>
</evidence>
<evidence type="ECO:0000313" key="4">
    <source>
        <dbReference type="Proteomes" id="UP000001519"/>
    </source>
</evidence>
<keyword evidence="2" id="KW-1133">Transmembrane helix</keyword>
<reference evidence="4" key="1">
    <citation type="submission" date="2011-05" db="EMBL/GenBank/DDBJ databases">
        <title>Insights into the evolution of the great apes provided by the gorilla genome.</title>
        <authorList>
            <person name="Scally A."/>
        </authorList>
    </citation>
    <scope>NUCLEOTIDE SEQUENCE [LARGE SCALE GENOMIC DNA]</scope>
</reference>
<protein>
    <submittedName>
        <fullName evidence="3">Cytochrome P450 family 4 subfamily B member 1</fullName>
    </submittedName>
</protein>
<name>A0A2I2Z9J1_GORGO</name>
<dbReference type="AlphaFoldDB" id="A0A2I2Z9J1"/>
<reference evidence="3" key="4">
    <citation type="submission" date="2025-09" db="UniProtKB">
        <authorList>
            <consortium name="Ensembl"/>
        </authorList>
    </citation>
    <scope>IDENTIFICATION</scope>
</reference>
<accession>A0A2I2Z9J1</accession>
<keyword evidence="2" id="KW-0812">Transmembrane</keyword>
<dbReference type="EMBL" id="CABD030002999">
    <property type="status" value="NOT_ANNOTATED_CDS"/>
    <property type="molecule type" value="Genomic_DNA"/>
</dbReference>